<evidence type="ECO:0000256" key="1">
    <source>
        <dbReference type="SAM" id="MobiDB-lite"/>
    </source>
</evidence>
<proteinExistence type="predicted"/>
<feature type="region of interest" description="Disordered" evidence="1">
    <location>
        <begin position="59"/>
        <end position="100"/>
    </location>
</feature>
<evidence type="ECO:0000313" key="2">
    <source>
        <dbReference type="EMBL" id="GFR08831.1"/>
    </source>
</evidence>
<comment type="caution">
    <text evidence="2">The sequence shown here is derived from an EMBL/GenBank/DDBJ whole genome shotgun (WGS) entry which is preliminary data.</text>
</comment>
<organism evidence="2 3">
    <name type="scientific">Trichonephila clavata</name>
    <name type="common">Joro spider</name>
    <name type="synonym">Nephila clavata</name>
    <dbReference type="NCBI Taxonomy" id="2740835"/>
    <lineage>
        <taxon>Eukaryota</taxon>
        <taxon>Metazoa</taxon>
        <taxon>Ecdysozoa</taxon>
        <taxon>Arthropoda</taxon>
        <taxon>Chelicerata</taxon>
        <taxon>Arachnida</taxon>
        <taxon>Araneae</taxon>
        <taxon>Araneomorphae</taxon>
        <taxon>Entelegynae</taxon>
        <taxon>Araneoidea</taxon>
        <taxon>Nephilidae</taxon>
        <taxon>Trichonephila</taxon>
    </lineage>
</organism>
<protein>
    <submittedName>
        <fullName evidence="2">Uncharacterized protein</fullName>
    </submittedName>
</protein>
<dbReference type="EMBL" id="BMAO01026343">
    <property type="protein sequence ID" value="GFR08831.1"/>
    <property type="molecule type" value="Genomic_DNA"/>
</dbReference>
<accession>A0A8X6LFF5</accession>
<dbReference type="AlphaFoldDB" id="A0A8X6LFF5"/>
<sequence length="100" mass="11646">MKIRQAKVAARRKAWTLKKKADVPLEDNSDADVDADDLLYNEKDHIDDELSTDDELIRHYKDSSDEEEVLPITDDEKEDSDDEKEDFDEEEEDSDEEKGN</sequence>
<keyword evidence="3" id="KW-1185">Reference proteome</keyword>
<feature type="compositionally biased region" description="Acidic residues" evidence="1">
    <location>
        <begin position="64"/>
        <end position="100"/>
    </location>
</feature>
<name>A0A8X6LFF5_TRICU</name>
<evidence type="ECO:0000313" key="3">
    <source>
        <dbReference type="Proteomes" id="UP000887116"/>
    </source>
</evidence>
<dbReference type="Proteomes" id="UP000887116">
    <property type="component" value="Unassembled WGS sequence"/>
</dbReference>
<reference evidence="2" key="1">
    <citation type="submission" date="2020-07" db="EMBL/GenBank/DDBJ databases">
        <title>Multicomponent nature underlies the extraordinary mechanical properties of spider dragline silk.</title>
        <authorList>
            <person name="Kono N."/>
            <person name="Nakamura H."/>
            <person name="Mori M."/>
            <person name="Yoshida Y."/>
            <person name="Ohtoshi R."/>
            <person name="Malay A.D."/>
            <person name="Moran D.A.P."/>
            <person name="Tomita M."/>
            <person name="Numata K."/>
            <person name="Arakawa K."/>
        </authorList>
    </citation>
    <scope>NUCLEOTIDE SEQUENCE</scope>
</reference>
<gene>
    <name evidence="2" type="ORF">TNCT_9571</name>
</gene>